<proteinExistence type="inferred from homology"/>
<dbReference type="InterPro" id="IPR009100">
    <property type="entry name" value="AcylCoA_DH/oxidase_NM_dom_sf"/>
</dbReference>
<dbReference type="SUPFAM" id="SSF56645">
    <property type="entry name" value="Acyl-CoA dehydrogenase NM domain-like"/>
    <property type="match status" value="1"/>
</dbReference>
<dbReference type="InterPro" id="IPR036250">
    <property type="entry name" value="AcylCo_DH-like_C"/>
</dbReference>
<comment type="similarity">
    <text evidence="2">Belongs to the HpaH/HsaA monooxygenase family.</text>
</comment>
<dbReference type="EMBL" id="CP132921">
    <property type="protein sequence ID" value="WMW06875.1"/>
    <property type="molecule type" value="Genomic_DNA"/>
</dbReference>
<keyword evidence="1" id="KW-0560">Oxidoreductase</keyword>
<dbReference type="InterPro" id="IPR013107">
    <property type="entry name" value="Acyl-CoA_DH_C"/>
</dbReference>
<dbReference type="InterPro" id="IPR050741">
    <property type="entry name" value="Acyl-CoA_dehydrogenase"/>
</dbReference>
<keyword evidence="6" id="KW-1185">Reference proteome</keyword>
<organism evidence="5 6">
    <name type="scientific">Pseudomonas entomophila</name>
    <dbReference type="NCBI Taxonomy" id="312306"/>
    <lineage>
        <taxon>Bacteria</taxon>
        <taxon>Pseudomonadati</taxon>
        <taxon>Pseudomonadota</taxon>
        <taxon>Gammaproteobacteria</taxon>
        <taxon>Pseudomonadales</taxon>
        <taxon>Pseudomonadaceae</taxon>
        <taxon>Pseudomonas</taxon>
    </lineage>
</organism>
<evidence type="ECO:0000313" key="5">
    <source>
        <dbReference type="EMBL" id="WMW06875.1"/>
    </source>
</evidence>
<evidence type="ECO:0000259" key="4">
    <source>
        <dbReference type="Pfam" id="PF08028"/>
    </source>
</evidence>
<dbReference type="PANTHER" id="PTHR48083:SF19">
    <property type="entry name" value="FLAVIN-DEPENDENT MONOOXYGENASE, OXYGENASE SUBUNIT HSAA"/>
    <property type="match status" value="1"/>
</dbReference>
<dbReference type="Pfam" id="PF02771">
    <property type="entry name" value="Acyl-CoA_dh_N"/>
    <property type="match status" value="1"/>
</dbReference>
<dbReference type="InterPro" id="IPR013786">
    <property type="entry name" value="AcylCoA_DH/ox_N"/>
</dbReference>
<dbReference type="Gene3D" id="1.10.540.10">
    <property type="entry name" value="Acyl-CoA dehydrogenase/oxidase, N-terminal domain"/>
    <property type="match status" value="1"/>
</dbReference>
<feature type="domain" description="Acyl-CoA dehydrogenase C-terminal" evidence="4">
    <location>
        <begin position="247"/>
        <end position="362"/>
    </location>
</feature>
<gene>
    <name evidence="5" type="ORF">RAH46_05920</name>
</gene>
<name>A0ABY9QUP4_9PSED</name>
<dbReference type="GeneID" id="32807721"/>
<dbReference type="Gene3D" id="1.20.140.10">
    <property type="entry name" value="Butyryl-CoA Dehydrogenase, subunit A, domain 3"/>
    <property type="match status" value="1"/>
</dbReference>
<dbReference type="PANTHER" id="PTHR48083">
    <property type="entry name" value="MEDIUM-CHAIN SPECIFIC ACYL-COA DEHYDROGENASE, MITOCHONDRIAL-RELATED"/>
    <property type="match status" value="1"/>
</dbReference>
<evidence type="ECO:0000259" key="3">
    <source>
        <dbReference type="Pfam" id="PF02771"/>
    </source>
</evidence>
<accession>A0ABY9QUP4</accession>
<dbReference type="InterPro" id="IPR037069">
    <property type="entry name" value="AcylCoA_DH/ox_N_sf"/>
</dbReference>
<evidence type="ECO:0000313" key="6">
    <source>
        <dbReference type="Proteomes" id="UP001183127"/>
    </source>
</evidence>
<dbReference type="Gene3D" id="2.40.110.10">
    <property type="entry name" value="Butyryl-CoA Dehydrogenase, subunit A, domain 2"/>
    <property type="match status" value="1"/>
</dbReference>
<dbReference type="Proteomes" id="UP001183127">
    <property type="component" value="Chromosome"/>
</dbReference>
<dbReference type="RefSeq" id="WP_011535779.1">
    <property type="nucleotide sequence ID" value="NZ_CP132921.1"/>
</dbReference>
<reference evidence="5 6" key="1">
    <citation type="submission" date="2023-08" db="EMBL/GenBank/DDBJ databases">
        <title>Complete Genome Sequence of Pseudomonas entomophila TVIN A01.</title>
        <authorList>
            <person name="Shelke T."/>
            <person name="Mahar N.S."/>
            <person name="Gupta I."/>
            <person name="Gupta V."/>
        </authorList>
    </citation>
    <scope>NUCLEOTIDE SEQUENCE [LARGE SCALE GENOMIC DNA]</scope>
    <source>
        <strain evidence="5 6">TVIN-A01</strain>
    </source>
</reference>
<dbReference type="SUPFAM" id="SSF47203">
    <property type="entry name" value="Acyl-CoA dehydrogenase C-terminal domain-like"/>
    <property type="match status" value="1"/>
</dbReference>
<evidence type="ECO:0000256" key="2">
    <source>
        <dbReference type="ARBA" id="ARBA00049661"/>
    </source>
</evidence>
<feature type="domain" description="Acyl-CoA dehydrogenase/oxidase N-terminal" evidence="3">
    <location>
        <begin position="30"/>
        <end position="98"/>
    </location>
</feature>
<protein>
    <submittedName>
        <fullName evidence="5">Acyl-CoA dehydrogenase family protein</fullName>
    </submittedName>
</protein>
<dbReference type="PIRSF" id="PIRSF016578">
    <property type="entry name" value="HsaA"/>
    <property type="match status" value="1"/>
</dbReference>
<dbReference type="Pfam" id="PF08028">
    <property type="entry name" value="Acyl-CoA_dh_2"/>
    <property type="match status" value="1"/>
</dbReference>
<dbReference type="InterPro" id="IPR046373">
    <property type="entry name" value="Acyl-CoA_Oxase/DH_mid-dom_sf"/>
</dbReference>
<evidence type="ECO:0000256" key="1">
    <source>
        <dbReference type="ARBA" id="ARBA00023002"/>
    </source>
</evidence>
<sequence length="383" mass="41684">MKTLMQWRDLPAEAEEWMARIEAVRPLILRHRDYAEEHGETHPEVMAELFKLGFSRLCVSKAFGGQQLDMRVISQIVQRLAALDASVSWQVMVQVAMGRLADYLPEQAAQEIYSGCNGFVVGAIHSGGEAIAVEGGYRVSGKWGFASGSAHADWLVCTATLKQEVADGSQPQVRMLFVPRSECRILKTWDVMGMRGTGSNHFECSNVFVPAHYSVDPESLKKAPAPRASLAYKVGYYDFGTIAAMGTVLGVAKAALEYFRDERTVPADEGVAALTSEKTGIVLAQLHSAQLLLEDAITQSQLADGDGMNVRVGLAGSLLNEHALNAVNQLHGLTGSKAVYKTCALERSLRDIHVGSKHFVLSPLNLFGLGKLYLGKAQTSKIY</sequence>